<gene>
    <name evidence="5" type="ORF">HMPREF9453_01853</name>
</gene>
<evidence type="ECO:0000313" key="5">
    <source>
        <dbReference type="EMBL" id="EHO62225.1"/>
    </source>
</evidence>
<proteinExistence type="predicted"/>
<dbReference type="SUPFAM" id="SSF46894">
    <property type="entry name" value="C-terminal effector domain of the bipartite response regulators"/>
    <property type="match status" value="1"/>
</dbReference>
<evidence type="ECO:0000313" key="6">
    <source>
        <dbReference type="Proteomes" id="UP000003277"/>
    </source>
</evidence>
<dbReference type="Proteomes" id="UP000003277">
    <property type="component" value="Unassembled WGS sequence"/>
</dbReference>
<protein>
    <recommendedName>
        <fullName evidence="4">HTH luxR-type domain-containing protein</fullName>
    </recommendedName>
</protein>
<keyword evidence="3" id="KW-0804">Transcription</keyword>
<evidence type="ECO:0000259" key="4">
    <source>
        <dbReference type="PROSITE" id="PS50043"/>
    </source>
</evidence>
<dbReference type="PRINTS" id="PR00038">
    <property type="entry name" value="HTHLUXR"/>
</dbReference>
<reference evidence="5 6" key="1">
    <citation type="submission" date="2011-11" db="EMBL/GenBank/DDBJ databases">
        <title>The Genome Sequence of Dialister succinatiphilus YIT 11850.</title>
        <authorList>
            <consortium name="The Broad Institute Genome Sequencing Platform"/>
            <person name="Earl A."/>
            <person name="Ward D."/>
            <person name="Feldgarden M."/>
            <person name="Gevers D."/>
            <person name="Morotomi M."/>
            <person name="Young S.K."/>
            <person name="Zeng Q."/>
            <person name="Gargeya S."/>
            <person name="Fitzgerald M."/>
            <person name="Haas B."/>
            <person name="Abouelleil A."/>
            <person name="Alvarado L."/>
            <person name="Arachchi H.M."/>
            <person name="Berlin A."/>
            <person name="Brown A."/>
            <person name="Chapman S.B."/>
            <person name="Dunbar C."/>
            <person name="Gearin G."/>
            <person name="Goldberg J."/>
            <person name="Griggs A."/>
            <person name="Gujja S."/>
            <person name="Heiman D."/>
            <person name="Howarth C."/>
            <person name="Lui A."/>
            <person name="MacDonald P.J.P."/>
            <person name="Montmayeur A."/>
            <person name="Murphy C."/>
            <person name="Neiman D."/>
            <person name="Pearson M."/>
            <person name="Priest M."/>
            <person name="Roberts A."/>
            <person name="Saif S."/>
            <person name="Shea T."/>
            <person name="Sisk P."/>
            <person name="Stolte C."/>
            <person name="Sykes S."/>
            <person name="Wortman J."/>
            <person name="Nusbaum C."/>
            <person name="Birren B."/>
        </authorList>
    </citation>
    <scope>NUCLEOTIDE SEQUENCE [LARGE SCALE GENOMIC DNA]</scope>
    <source>
        <strain evidence="5 6">YIT 11850</strain>
    </source>
</reference>
<sequence>MTDTESLLLSCSQEILHDYYEKNEITLLLACMARDITWTGGGSDMAASGRDAVTRFFITTRDKMIPTVLSHEQWISHPLSQDFWLYTVTADLETAPQLQFFLKEHMKCDFLYRRNPEAASGNGWELVHLNNSISYNKLKDKETFAVSEGVKDLWLHNHYGTGMIDDRKKEELFLTINDKVFRYLSEATRKTLTVLSLFDRFSVSKALFMCPDADVPAILSSQEKSGLFLYLNRQTRKYFFFPLMKEFLQSEFQLWSEETRRQYLDKAAHWYYSMGSLPEAMRFASLAKNYELSLIILDKGADSILLAGPRIYPADLLDHIPHDLMRKHMKTVLLMAYDLYFSELHAGYRRNMARIQRLELSLLGQTALTFLEGATAFNHLDTMTSLFAKVLEDIRKFHLEDQFIAPRLGFCCPSFLMMYHSTPGKLKEETEQLIEIQEICCRINRMPHNGIWALYFQMEYAFNTGHFSEAEDALSTLEATESYREDLSIQIRCLHYQAMLSYFYGDTAGLKESRKKLHELMNTAQPFQALLARMSDESLEIILPSREGGDRQNQAINSSMFYFPALTFLHIVEDERLVHPGNGRTLLACQRRSLIGEIHALLHQAIACDMLHENAQCLEAMEKALRLAEPDHLITPFLTVKNRLASRWAHLKASPASSLLKDIMDSRFESAGQILEKEIHLDQLSKKLTAREMGIIRLVMKGRTNKEIAAEMNVAEITIKKALSLIYKKLDIKNRAQLVGMFKEK</sequence>
<keyword evidence="6" id="KW-1185">Reference proteome</keyword>
<dbReference type="PANTHER" id="PTHR44688:SF16">
    <property type="entry name" value="DNA-BINDING TRANSCRIPTIONAL ACTIVATOR DEVR_DOSR"/>
    <property type="match status" value="1"/>
</dbReference>
<dbReference type="InterPro" id="IPR016032">
    <property type="entry name" value="Sig_transdc_resp-reg_C-effctor"/>
</dbReference>
<dbReference type="PANTHER" id="PTHR44688">
    <property type="entry name" value="DNA-BINDING TRANSCRIPTIONAL ACTIVATOR DEVR_DOSR"/>
    <property type="match status" value="1"/>
</dbReference>
<dbReference type="HOGENOM" id="CLU_372896_0_0_9"/>
<dbReference type="Pfam" id="PF25873">
    <property type="entry name" value="WHD_MalT"/>
    <property type="match status" value="1"/>
</dbReference>
<dbReference type="GO" id="GO:0006355">
    <property type="term" value="P:regulation of DNA-templated transcription"/>
    <property type="evidence" value="ECO:0007669"/>
    <property type="project" value="InterPro"/>
</dbReference>
<dbReference type="PROSITE" id="PS50043">
    <property type="entry name" value="HTH_LUXR_2"/>
    <property type="match status" value="1"/>
</dbReference>
<keyword evidence="1" id="KW-0805">Transcription regulation</keyword>
<name>H1D2L5_9FIRM</name>
<dbReference type="EMBL" id="ADLT01000064">
    <property type="protein sequence ID" value="EHO62225.1"/>
    <property type="molecule type" value="Genomic_DNA"/>
</dbReference>
<dbReference type="AlphaFoldDB" id="H1D2L5"/>
<dbReference type="CDD" id="cd06170">
    <property type="entry name" value="LuxR_C_like"/>
    <property type="match status" value="1"/>
</dbReference>
<dbReference type="InterPro" id="IPR036388">
    <property type="entry name" value="WH-like_DNA-bd_sf"/>
</dbReference>
<accession>H1D2L5</accession>
<evidence type="ECO:0000256" key="3">
    <source>
        <dbReference type="ARBA" id="ARBA00023163"/>
    </source>
</evidence>
<dbReference type="OrthoDB" id="1634654at2"/>
<dbReference type="SMART" id="SM00421">
    <property type="entry name" value="HTH_LUXR"/>
    <property type="match status" value="1"/>
</dbReference>
<dbReference type="InterPro" id="IPR000792">
    <property type="entry name" value="Tscrpt_reg_LuxR_C"/>
</dbReference>
<dbReference type="InterPro" id="IPR059106">
    <property type="entry name" value="WHD_MalT"/>
</dbReference>
<dbReference type="eggNOG" id="COG4319">
    <property type="taxonomic scope" value="Bacteria"/>
</dbReference>
<dbReference type="Gene3D" id="1.10.10.10">
    <property type="entry name" value="Winged helix-like DNA-binding domain superfamily/Winged helix DNA-binding domain"/>
    <property type="match status" value="1"/>
</dbReference>
<dbReference type="STRING" id="742743.HMPREF9453_01853"/>
<dbReference type="eggNOG" id="COG2909">
    <property type="taxonomic scope" value="Bacteria"/>
</dbReference>
<dbReference type="Pfam" id="PF00196">
    <property type="entry name" value="GerE"/>
    <property type="match status" value="1"/>
</dbReference>
<evidence type="ECO:0000256" key="1">
    <source>
        <dbReference type="ARBA" id="ARBA00023015"/>
    </source>
</evidence>
<keyword evidence="2" id="KW-0238">DNA-binding</keyword>
<dbReference type="RefSeq" id="WP_008860347.1">
    <property type="nucleotide sequence ID" value="NZ_JH591189.1"/>
</dbReference>
<dbReference type="PATRIC" id="fig|742743.3.peg.1884"/>
<dbReference type="GO" id="GO:0003677">
    <property type="term" value="F:DNA binding"/>
    <property type="evidence" value="ECO:0007669"/>
    <property type="project" value="UniProtKB-KW"/>
</dbReference>
<organism evidence="5 6">
    <name type="scientific">Dialister succinatiphilus YIT 11850</name>
    <dbReference type="NCBI Taxonomy" id="742743"/>
    <lineage>
        <taxon>Bacteria</taxon>
        <taxon>Bacillati</taxon>
        <taxon>Bacillota</taxon>
        <taxon>Negativicutes</taxon>
        <taxon>Veillonellales</taxon>
        <taxon>Veillonellaceae</taxon>
        <taxon>Dialister</taxon>
    </lineage>
</organism>
<comment type="caution">
    <text evidence="5">The sequence shown here is derived from an EMBL/GenBank/DDBJ whole genome shotgun (WGS) entry which is preliminary data.</text>
</comment>
<evidence type="ECO:0000256" key="2">
    <source>
        <dbReference type="ARBA" id="ARBA00023125"/>
    </source>
</evidence>
<feature type="domain" description="HTH luxR-type" evidence="4">
    <location>
        <begin position="681"/>
        <end position="745"/>
    </location>
</feature>